<dbReference type="AlphaFoldDB" id="A0A0E2BH18"/>
<dbReference type="Proteomes" id="UP000006329">
    <property type="component" value="Unassembled WGS sequence"/>
</dbReference>
<evidence type="ECO:0000313" key="1">
    <source>
        <dbReference type="EMBL" id="EKO34231.1"/>
    </source>
</evidence>
<accession>A0A0E2BH18</accession>
<proteinExistence type="predicted"/>
<dbReference type="EMBL" id="AHON02000032">
    <property type="protein sequence ID" value="EKO34231.1"/>
    <property type="molecule type" value="Genomic_DNA"/>
</dbReference>
<reference evidence="1" key="1">
    <citation type="submission" date="2012-10" db="EMBL/GenBank/DDBJ databases">
        <authorList>
            <person name="Harkins D.M."/>
            <person name="Durkin A.S."/>
            <person name="Brinkac L.M."/>
            <person name="Haft D.H."/>
            <person name="Selengut J.D."/>
            <person name="Sanka R."/>
            <person name="DePew J."/>
            <person name="Purushe J."/>
            <person name="Matthias M.A."/>
            <person name="Vinetz J.M."/>
            <person name="Sutton G.G."/>
            <person name="Nierman W.C."/>
            <person name="Fouts D.E."/>
        </authorList>
    </citation>
    <scope>NUCLEOTIDE SEQUENCE [LARGE SCALE GENOMIC DNA]</scope>
    <source>
        <strain evidence="1">MOR084</strain>
    </source>
</reference>
<comment type="caution">
    <text evidence="1">The sequence shown here is derived from an EMBL/GenBank/DDBJ whole genome shotgun (WGS) entry which is preliminary data.</text>
</comment>
<gene>
    <name evidence="1" type="ORF">LEP1GSC179_1885</name>
</gene>
<evidence type="ECO:0000313" key="2">
    <source>
        <dbReference type="Proteomes" id="UP000006329"/>
    </source>
</evidence>
<protein>
    <submittedName>
        <fullName evidence="1">Uncharacterized protein</fullName>
    </submittedName>
</protein>
<keyword evidence="2" id="KW-1185">Reference proteome</keyword>
<name>A0A0E2BH18_9LEPT</name>
<sequence length="37" mass="3975">MCLIPESAVSIPAGKKKMKAKEITKAEISGILFLLTN</sequence>
<organism evidence="1 2">
    <name type="scientific">Leptospira santarosai str. MOR084</name>
    <dbReference type="NCBI Taxonomy" id="1049984"/>
    <lineage>
        <taxon>Bacteria</taxon>
        <taxon>Pseudomonadati</taxon>
        <taxon>Spirochaetota</taxon>
        <taxon>Spirochaetia</taxon>
        <taxon>Leptospirales</taxon>
        <taxon>Leptospiraceae</taxon>
        <taxon>Leptospira</taxon>
    </lineage>
</organism>